<dbReference type="PANTHER" id="PTHR37305">
    <property type="entry name" value="INTEGRAL MEMBRANE PROTEIN-RELATED"/>
    <property type="match status" value="1"/>
</dbReference>
<organism evidence="3 4">
    <name type="scientific">Streptomonospora litoralis</name>
    <dbReference type="NCBI Taxonomy" id="2498135"/>
    <lineage>
        <taxon>Bacteria</taxon>
        <taxon>Bacillati</taxon>
        <taxon>Actinomycetota</taxon>
        <taxon>Actinomycetes</taxon>
        <taxon>Streptosporangiales</taxon>
        <taxon>Nocardiopsidaceae</taxon>
        <taxon>Streptomonospora</taxon>
    </lineage>
</organism>
<keyword evidence="2" id="KW-0472">Membrane</keyword>
<protein>
    <submittedName>
        <fullName evidence="3">ABC-2 family transporter protein</fullName>
    </submittedName>
</protein>
<keyword evidence="4" id="KW-1185">Reference proteome</keyword>
<feature type="transmembrane region" description="Helical" evidence="2">
    <location>
        <begin position="84"/>
        <end position="105"/>
    </location>
</feature>
<feature type="region of interest" description="Disordered" evidence="1">
    <location>
        <begin position="1"/>
        <end position="25"/>
    </location>
</feature>
<dbReference type="Pfam" id="PF12730">
    <property type="entry name" value="ABC2_membrane_4"/>
    <property type="match status" value="1"/>
</dbReference>
<dbReference type="PANTHER" id="PTHR37305:SF1">
    <property type="entry name" value="MEMBRANE PROTEIN"/>
    <property type="match status" value="1"/>
</dbReference>
<evidence type="ECO:0000256" key="2">
    <source>
        <dbReference type="SAM" id="Phobius"/>
    </source>
</evidence>
<feature type="transmembrane region" description="Helical" evidence="2">
    <location>
        <begin position="164"/>
        <end position="187"/>
    </location>
</feature>
<evidence type="ECO:0000313" key="3">
    <source>
        <dbReference type="EMBL" id="QBI55227.1"/>
    </source>
</evidence>
<feature type="transmembrane region" description="Helical" evidence="2">
    <location>
        <begin position="240"/>
        <end position="264"/>
    </location>
</feature>
<dbReference type="Proteomes" id="UP000292235">
    <property type="component" value="Chromosome"/>
</dbReference>
<keyword evidence="2" id="KW-1133">Transmembrane helix</keyword>
<keyword evidence="2" id="KW-0812">Transmembrane</keyword>
<feature type="transmembrane region" description="Helical" evidence="2">
    <location>
        <begin position="126"/>
        <end position="152"/>
    </location>
</feature>
<dbReference type="KEGG" id="strr:EKD16_17295"/>
<dbReference type="EMBL" id="CP036455">
    <property type="protein sequence ID" value="QBI55227.1"/>
    <property type="molecule type" value="Genomic_DNA"/>
</dbReference>
<feature type="transmembrane region" description="Helical" evidence="2">
    <location>
        <begin position="194"/>
        <end position="213"/>
    </location>
</feature>
<proteinExistence type="predicted"/>
<dbReference type="AlphaFoldDB" id="A0A4P6Q8F8"/>
<evidence type="ECO:0000313" key="4">
    <source>
        <dbReference type="Proteomes" id="UP000292235"/>
    </source>
</evidence>
<reference evidence="3 4" key="1">
    <citation type="submission" date="2019-02" db="EMBL/GenBank/DDBJ databases">
        <authorList>
            <person name="Khodamoradi S."/>
            <person name="Hahnke R.L."/>
            <person name="Kaempfer P."/>
            <person name="Schumann P."/>
            <person name="Rohde M."/>
            <person name="Steinert M."/>
            <person name="Luzhetskyy A."/>
            <person name="Wink J."/>
            <person name="Ruckert C."/>
        </authorList>
    </citation>
    <scope>NUCLEOTIDE SEQUENCE [LARGE SCALE GENOMIC DNA]</scope>
    <source>
        <strain evidence="3 4">M2</strain>
    </source>
</reference>
<name>A0A4P6Q8F8_9ACTN</name>
<sequence length="269" mass="27124">MTMAATAQEGQVRRSAPQQESGGGLPGAVAAEWSKLWGLRSTWLCLAVAVAATGGTALLGALAMEASDTVGDRVQANGLVSMSIMLSQFAMVAVASLIVTGEYATGAMRTTLTTVPRRGRMLLAKTAVLGVVSFVTGCLAGASTMAAGVAVFGDAMVFETAPVVHAVVGTGGYMAGVSLFTMGLGVLTRSTAGAITAAIGVLMALPTISTMIGNETVSAVVDRMPATAGLPLMTGIEDPYGWGVGTLWLAGWALLALAAGWALLARRDA</sequence>
<accession>A0A4P6Q8F8</accession>
<gene>
    <name evidence="3" type="ORF">EKD16_17295</name>
</gene>
<feature type="transmembrane region" description="Helical" evidence="2">
    <location>
        <begin position="43"/>
        <end position="64"/>
    </location>
</feature>
<evidence type="ECO:0000256" key="1">
    <source>
        <dbReference type="SAM" id="MobiDB-lite"/>
    </source>
</evidence>